<keyword evidence="3 6" id="KW-0328">Glycosyltransferase</keyword>
<evidence type="ECO:0000256" key="4">
    <source>
        <dbReference type="ARBA" id="ARBA00022679"/>
    </source>
</evidence>
<proteinExistence type="predicted"/>
<gene>
    <name evidence="6" type="primary">wecF</name>
    <name evidence="6" type="ORF">PRHACTZTBTEA_519</name>
</gene>
<protein>
    <submittedName>
        <fullName evidence="6">TDP-N-acetylfucosamine:lipid II N-acetylfucosaminyltransferase</fullName>
        <ecNumber evidence="6">2.4.1.325</ecNumber>
    </submittedName>
</protein>
<organism evidence="6 7">
    <name type="scientific">Candidatus Providencia siddallii</name>
    <dbReference type="NCBI Taxonomy" id="1715285"/>
    <lineage>
        <taxon>Bacteria</taxon>
        <taxon>Pseudomonadati</taxon>
        <taxon>Pseudomonadota</taxon>
        <taxon>Gammaproteobacteria</taxon>
        <taxon>Enterobacterales</taxon>
        <taxon>Morganellaceae</taxon>
        <taxon>Providencia</taxon>
    </lineage>
</organism>
<accession>A0ABP1CG28</accession>
<keyword evidence="4 6" id="KW-0808">Transferase</keyword>
<keyword evidence="7" id="KW-1185">Reference proteome</keyword>
<dbReference type="Pfam" id="PF07429">
    <property type="entry name" value="Glyco_transf_56"/>
    <property type="match status" value="1"/>
</dbReference>
<keyword evidence="2" id="KW-0997">Cell inner membrane</keyword>
<dbReference type="InterPro" id="IPR009993">
    <property type="entry name" value="WecF"/>
</dbReference>
<dbReference type="Proteomes" id="UP001497533">
    <property type="component" value="Chromosome"/>
</dbReference>
<evidence type="ECO:0000313" key="6">
    <source>
        <dbReference type="EMBL" id="CAL1329430.1"/>
    </source>
</evidence>
<evidence type="ECO:0000313" key="7">
    <source>
        <dbReference type="Proteomes" id="UP001497533"/>
    </source>
</evidence>
<dbReference type="EMBL" id="OZ034688">
    <property type="protein sequence ID" value="CAL1329430.1"/>
    <property type="molecule type" value="Genomic_DNA"/>
</dbReference>
<dbReference type="EC" id="2.4.1.325" evidence="6"/>
<evidence type="ECO:0000256" key="2">
    <source>
        <dbReference type="ARBA" id="ARBA00022519"/>
    </source>
</evidence>
<name>A0ABP1CG28_9GAMM</name>
<sequence>MKKLIHVLGSNISHHNNTLLNFFNKLFLKEKFLLKKFLFFVVTKDKNIINIYSNLEIKTFDNKLLLAKNVIKNAINNRYNRFFFHGQFNVFIWLGLLFGGIKSYQFWWHIWGADLYEESNSLKFKIFYIFRRLAYKKVGYVCATRGDLDYYYKINPKTPSFVLYFPTKIDLSLNKKKLKISVTRRLTILLGNSGDSSNRHEEALIAIKKQFGEKVKIIIPMGYPNNNQTYIRKIEKVINQKFKLGEVIVIKEYLSFNKYISLLRTCDLSYLIFNRQQGIGTICLLIQLCIPFVISKENTFLKDLKLQNIPVFIYGNKFTIFSINKIKQQIFNLNNNKINFFPPNFVCNWKIVLSLFAKR</sequence>
<evidence type="ECO:0000256" key="1">
    <source>
        <dbReference type="ARBA" id="ARBA00022475"/>
    </source>
</evidence>
<reference evidence="6" key="1">
    <citation type="submission" date="2024-04" db="EMBL/GenBank/DDBJ databases">
        <authorList>
            <person name="Manzano-Marin A."/>
            <person name="Manzano-Marin A."/>
            <person name="Alejandro Manzano Marin A."/>
        </authorList>
    </citation>
    <scope>NUCLEOTIDE SEQUENCE [LARGE SCALE GENOMIC DNA]</scope>
    <source>
        <strain evidence="6">TABTEA</strain>
    </source>
</reference>
<dbReference type="GO" id="GO:0102031">
    <property type="term" value="F:4-acetamido-4,6-dideoxy-D-galactose transferase activity"/>
    <property type="evidence" value="ECO:0007669"/>
    <property type="project" value="UniProtKB-EC"/>
</dbReference>
<dbReference type="RefSeq" id="WP_341764893.1">
    <property type="nucleotide sequence ID" value="NZ_OZ034688.1"/>
</dbReference>
<evidence type="ECO:0000256" key="5">
    <source>
        <dbReference type="ARBA" id="ARBA00023136"/>
    </source>
</evidence>
<evidence type="ECO:0000256" key="3">
    <source>
        <dbReference type="ARBA" id="ARBA00022676"/>
    </source>
</evidence>
<keyword evidence="1" id="KW-1003">Cell membrane</keyword>
<keyword evidence="5" id="KW-0472">Membrane</keyword>